<dbReference type="InterPro" id="IPR023213">
    <property type="entry name" value="CAT-like_dom_sf"/>
</dbReference>
<evidence type="ECO:0008006" key="5">
    <source>
        <dbReference type="Google" id="ProtNLM"/>
    </source>
</evidence>
<dbReference type="Pfam" id="PF02458">
    <property type="entry name" value="Transferase"/>
    <property type="match status" value="1"/>
</dbReference>
<name>A0AAV7EQZ9_ARIFI</name>
<gene>
    <name evidence="3" type="ORF">H6P81_011133</name>
</gene>
<dbReference type="GO" id="GO:0016747">
    <property type="term" value="F:acyltransferase activity, transferring groups other than amino-acyl groups"/>
    <property type="evidence" value="ECO:0007669"/>
    <property type="project" value="UniProtKB-ARBA"/>
</dbReference>
<dbReference type="InterPro" id="IPR051504">
    <property type="entry name" value="Plant_metabolite_acyltrans"/>
</dbReference>
<dbReference type="Proteomes" id="UP000825729">
    <property type="component" value="Unassembled WGS sequence"/>
</dbReference>
<dbReference type="SUPFAM" id="SSF52777">
    <property type="entry name" value="CoA-dependent acyltransferases"/>
    <property type="match status" value="1"/>
</dbReference>
<organism evidence="3 4">
    <name type="scientific">Aristolochia fimbriata</name>
    <name type="common">White veined hardy Dutchman's pipe vine</name>
    <dbReference type="NCBI Taxonomy" id="158543"/>
    <lineage>
        <taxon>Eukaryota</taxon>
        <taxon>Viridiplantae</taxon>
        <taxon>Streptophyta</taxon>
        <taxon>Embryophyta</taxon>
        <taxon>Tracheophyta</taxon>
        <taxon>Spermatophyta</taxon>
        <taxon>Magnoliopsida</taxon>
        <taxon>Magnoliidae</taxon>
        <taxon>Piperales</taxon>
        <taxon>Aristolochiaceae</taxon>
        <taxon>Aristolochia</taxon>
    </lineage>
</organism>
<evidence type="ECO:0000256" key="2">
    <source>
        <dbReference type="ARBA" id="ARBA00023315"/>
    </source>
</evidence>
<reference evidence="3 4" key="1">
    <citation type="submission" date="2021-07" db="EMBL/GenBank/DDBJ databases">
        <title>The Aristolochia fimbriata genome: insights into angiosperm evolution, floral development and chemical biosynthesis.</title>
        <authorList>
            <person name="Jiao Y."/>
        </authorList>
    </citation>
    <scope>NUCLEOTIDE SEQUENCE [LARGE SCALE GENOMIC DNA]</scope>
    <source>
        <strain evidence="3">IBCAS-2021</strain>
        <tissue evidence="3">Leaf</tissue>
    </source>
</reference>
<dbReference type="PANTHER" id="PTHR31625">
    <property type="match status" value="1"/>
</dbReference>
<comment type="caution">
    <text evidence="3">The sequence shown here is derived from an EMBL/GenBank/DDBJ whole genome shotgun (WGS) entry which is preliminary data.</text>
</comment>
<evidence type="ECO:0000313" key="4">
    <source>
        <dbReference type="Proteomes" id="UP000825729"/>
    </source>
</evidence>
<evidence type="ECO:0000256" key="1">
    <source>
        <dbReference type="ARBA" id="ARBA00022679"/>
    </source>
</evidence>
<keyword evidence="1" id="KW-0808">Transferase</keyword>
<keyword evidence="4" id="KW-1185">Reference proteome</keyword>
<dbReference type="Gene3D" id="3.30.559.10">
    <property type="entry name" value="Chloramphenicol acetyltransferase-like domain"/>
    <property type="match status" value="2"/>
</dbReference>
<accession>A0AAV7EQZ9</accession>
<dbReference type="AlphaFoldDB" id="A0AAV7EQZ9"/>
<proteinExistence type="predicted"/>
<keyword evidence="2" id="KW-0012">Acyltransferase</keyword>
<dbReference type="EMBL" id="JAINDJ010000004">
    <property type="protein sequence ID" value="KAG9451168.1"/>
    <property type="molecule type" value="Genomic_DNA"/>
</dbReference>
<sequence>MASVKVVERVRVSPPPGSVPTSDLTLTYFDDVWLLTGPIQRLLFYRYDGTTTHDFRDSYFSDFRRSLSLALAIFYPIAGRLIPLHDDNVIRYTDGDSVPVTLAESRADFDHLVGNYLKDADDLHPFAPPLSSPEDGERKPLLAVQATVFPFAGICVGVTLHHAVADGTAATSFLRTWASISKAGGVVDVETWTRNPPLYDRALVGGGLEELKRRWVEDIRKIIQLGVGSDEMDPKRQGRDRVLRGTFVLTRAHVDDLRRRLTSSRYDVGLRPSTYTIATAYVWFCWTRSRDAANSGPVHFGFAVDCRSRLSPPVPAAYFGNCVGVAFAEASGSELSRENGFPVAAEAIHKTIRGLGIGGDNMKEVVYWIPNWIRLPNKRIISVASSPRFRVYEADFGWGRPDKVDLVSIEQTGAMSLAERRDEEGGVEIGFVGPDVEMERFASVFEDGLKNISC</sequence>
<protein>
    <recommendedName>
        <fullName evidence="5">Anthocyanin 5-aromatic acyltransferase</fullName>
    </recommendedName>
</protein>
<evidence type="ECO:0000313" key="3">
    <source>
        <dbReference type="EMBL" id="KAG9451168.1"/>
    </source>
</evidence>